<sequence length="64" mass="7128">MKIISITNLRDSNVYYLSNFSSECFSFSKDANDAAYFGQQDGKFIGRKVAKILNGVVKVKDVEG</sequence>
<organism evidence="1 2">
    <name type="scientific">Secundilactobacillus paracollinoides</name>
    <dbReference type="NCBI Taxonomy" id="240427"/>
    <lineage>
        <taxon>Bacteria</taxon>
        <taxon>Bacillati</taxon>
        <taxon>Bacillota</taxon>
        <taxon>Bacilli</taxon>
        <taxon>Lactobacillales</taxon>
        <taxon>Lactobacillaceae</taxon>
        <taxon>Secundilactobacillus</taxon>
    </lineage>
</organism>
<dbReference type="EMBL" id="CP014925">
    <property type="protein sequence ID" value="ANZ68506.1"/>
    <property type="molecule type" value="Genomic_DNA"/>
</dbReference>
<evidence type="ECO:0000313" key="1">
    <source>
        <dbReference type="EMBL" id="ANZ68506.1"/>
    </source>
</evidence>
<dbReference type="Proteomes" id="UP000093267">
    <property type="component" value="Plasmid pL11995-1"/>
</dbReference>
<keyword evidence="1" id="KW-0614">Plasmid</keyword>
<evidence type="ECO:0000313" key="2">
    <source>
        <dbReference type="Proteomes" id="UP000093267"/>
    </source>
</evidence>
<dbReference type="AlphaFoldDB" id="A0A1B2J2H4"/>
<name>A0A1B2J2H4_9LACO</name>
<accession>A0A1B2J2H4</accession>
<dbReference type="RefSeq" id="WP_065904100.1">
    <property type="nucleotide sequence ID" value="NZ_CP014913.1"/>
</dbReference>
<protein>
    <submittedName>
        <fullName evidence="1">Uncharacterized protein</fullName>
    </submittedName>
</protein>
<dbReference type="KEGG" id="lpd:AYR62_15945"/>
<reference evidence="1 2" key="1">
    <citation type="submission" date="2016-03" db="EMBL/GenBank/DDBJ databases">
        <title>Pediococcus and Lactobacillus from brewery environment - whole genome sequencing and assembly.</title>
        <authorList>
            <person name="Behr J."/>
            <person name="Geissler A.J."/>
            <person name="Vogel R.F."/>
        </authorList>
    </citation>
    <scope>NUCLEOTIDE SEQUENCE [LARGE SCALE GENOMIC DNA]</scope>
    <source>
        <strain evidence="1 2">TMW 1.1995</strain>
        <plasmid evidence="2">pl11995-1</plasmid>
    </source>
</reference>
<geneLocation type="plasmid" evidence="2">
    <name>pl11995-1</name>
</geneLocation>
<keyword evidence="2" id="KW-1185">Reference proteome</keyword>
<proteinExistence type="predicted"/>
<gene>
    <name evidence="1" type="ORF">AYR63_15230</name>
</gene>